<dbReference type="EMBL" id="KN716792">
    <property type="protein sequence ID" value="KJH41594.1"/>
    <property type="molecule type" value="Genomic_DNA"/>
</dbReference>
<gene>
    <name evidence="1" type="ORF">DICVIV_12430</name>
</gene>
<reference evidence="2" key="2">
    <citation type="journal article" date="2016" name="Sci. Rep.">
        <title>Dictyocaulus viviparus genome, variome and transcriptome elucidate lungworm biology and support future intervention.</title>
        <authorList>
            <person name="McNulty S.N."/>
            <person name="Strube C."/>
            <person name="Rosa B.A."/>
            <person name="Martin J.C."/>
            <person name="Tyagi R."/>
            <person name="Choi Y.J."/>
            <person name="Wang Q."/>
            <person name="Hallsworth Pepin K."/>
            <person name="Zhang X."/>
            <person name="Ozersky P."/>
            <person name="Wilson R.K."/>
            <person name="Sternberg P.W."/>
            <person name="Gasser R.B."/>
            <person name="Mitreva M."/>
        </authorList>
    </citation>
    <scope>NUCLEOTIDE SEQUENCE [LARGE SCALE GENOMIC DNA]</scope>
    <source>
        <strain evidence="2">HannoverDv2000</strain>
    </source>
</reference>
<accession>A0A0D8XD60</accession>
<proteinExistence type="predicted"/>
<sequence length="203" mass="21312">MSAKHSFMSENIASNLREKQISIEEIVKNNNNVVIFAISLLLSDKLPHDNKNTSFFLINTPIETLLLFQRVMMKSLHVFVIVLHIAESFGGGGIFGGGGFFGGGGIFGGGFGGGAQGCCCPCSFSQPGLQPGPQFGPQFGPQPYPCGMQQMHGMQPQQLLCCTCCTSSHSSQQGPVPGLLPGPMPGPITYGPPGASSGCGRNF</sequence>
<protein>
    <submittedName>
        <fullName evidence="1">Uncharacterized protein</fullName>
    </submittedName>
</protein>
<keyword evidence="2" id="KW-1185">Reference proteome</keyword>
<dbReference type="AlphaFoldDB" id="A0A0D8XD60"/>
<name>A0A0D8XD60_DICVI</name>
<organism evidence="1 2">
    <name type="scientific">Dictyocaulus viviparus</name>
    <name type="common">Bovine lungworm</name>
    <dbReference type="NCBI Taxonomy" id="29172"/>
    <lineage>
        <taxon>Eukaryota</taxon>
        <taxon>Metazoa</taxon>
        <taxon>Ecdysozoa</taxon>
        <taxon>Nematoda</taxon>
        <taxon>Chromadorea</taxon>
        <taxon>Rhabditida</taxon>
        <taxon>Rhabditina</taxon>
        <taxon>Rhabditomorpha</taxon>
        <taxon>Strongyloidea</taxon>
        <taxon>Metastrongylidae</taxon>
        <taxon>Dictyocaulus</taxon>
    </lineage>
</organism>
<evidence type="ECO:0000313" key="1">
    <source>
        <dbReference type="EMBL" id="KJH41594.1"/>
    </source>
</evidence>
<reference evidence="1 2" key="1">
    <citation type="submission" date="2013-11" db="EMBL/GenBank/DDBJ databases">
        <title>Draft genome of the bovine lungworm Dictyocaulus viviparus.</title>
        <authorList>
            <person name="Mitreva M."/>
        </authorList>
    </citation>
    <scope>NUCLEOTIDE SEQUENCE [LARGE SCALE GENOMIC DNA]</scope>
    <source>
        <strain evidence="1 2">HannoverDv2000</strain>
    </source>
</reference>
<dbReference type="Proteomes" id="UP000053766">
    <property type="component" value="Unassembled WGS sequence"/>
</dbReference>
<evidence type="ECO:0000313" key="2">
    <source>
        <dbReference type="Proteomes" id="UP000053766"/>
    </source>
</evidence>